<dbReference type="SUPFAM" id="SSF53335">
    <property type="entry name" value="S-adenosyl-L-methionine-dependent methyltransferases"/>
    <property type="match status" value="1"/>
</dbReference>
<reference evidence="1 2" key="1">
    <citation type="submission" date="2020-11" db="EMBL/GenBank/DDBJ databases">
        <title>Erythrobacter sediminis sp. nov., a marine bacterium from a tidal flat of Garorim Bay.</title>
        <authorList>
            <person name="Kim D."/>
            <person name="Yoo Y."/>
            <person name="Kim J.-J."/>
        </authorList>
    </citation>
    <scope>NUCLEOTIDE SEQUENCE [LARGE SCALE GENOMIC DNA]</scope>
    <source>
        <strain evidence="1 2">JGD-13</strain>
    </source>
</reference>
<gene>
    <name evidence="1" type="ORF">I5L03_08605</name>
</gene>
<keyword evidence="2" id="KW-1185">Reference proteome</keyword>
<organism evidence="1 2">
    <name type="scientific">Aurantiacibacter sediminis</name>
    <dbReference type="NCBI Taxonomy" id="2793064"/>
    <lineage>
        <taxon>Bacteria</taxon>
        <taxon>Pseudomonadati</taxon>
        <taxon>Pseudomonadota</taxon>
        <taxon>Alphaproteobacteria</taxon>
        <taxon>Sphingomonadales</taxon>
        <taxon>Erythrobacteraceae</taxon>
        <taxon>Aurantiacibacter</taxon>
    </lineage>
</organism>
<dbReference type="Gene3D" id="3.40.50.150">
    <property type="entry name" value="Vaccinia Virus protein VP39"/>
    <property type="match status" value="1"/>
</dbReference>
<proteinExistence type="predicted"/>
<dbReference type="RefSeq" id="WP_197921327.1">
    <property type="nucleotide sequence ID" value="NZ_CAWPTA010000007.1"/>
</dbReference>
<dbReference type="Pfam" id="PF13489">
    <property type="entry name" value="Methyltransf_23"/>
    <property type="match status" value="1"/>
</dbReference>
<dbReference type="GO" id="GO:0032259">
    <property type="term" value="P:methylation"/>
    <property type="evidence" value="ECO:0007669"/>
    <property type="project" value="UniProtKB-KW"/>
</dbReference>
<evidence type="ECO:0000313" key="1">
    <source>
        <dbReference type="EMBL" id="MBH5322644.1"/>
    </source>
</evidence>
<accession>A0ABS0N3U9</accession>
<dbReference type="PANTHER" id="PTHR43861">
    <property type="entry name" value="TRANS-ACONITATE 2-METHYLTRANSFERASE-RELATED"/>
    <property type="match status" value="1"/>
</dbReference>
<dbReference type="PANTHER" id="PTHR43861:SF6">
    <property type="entry name" value="METHYLTRANSFERASE TYPE 11"/>
    <property type="match status" value="1"/>
</dbReference>
<name>A0ABS0N3U9_9SPHN</name>
<protein>
    <submittedName>
        <fullName evidence="1">Class I SAM-dependent methyltransferase</fullName>
    </submittedName>
</protein>
<comment type="caution">
    <text evidence="1">The sequence shown here is derived from an EMBL/GenBank/DDBJ whole genome shotgun (WGS) entry which is preliminary data.</text>
</comment>
<dbReference type="CDD" id="cd02440">
    <property type="entry name" value="AdoMet_MTases"/>
    <property type="match status" value="1"/>
</dbReference>
<keyword evidence="1" id="KW-0489">Methyltransferase</keyword>
<dbReference type="InterPro" id="IPR029063">
    <property type="entry name" value="SAM-dependent_MTases_sf"/>
</dbReference>
<sequence>MEPEPILTTATSADVACNMCGFTTCEHLFTKKDFRLVRCTNCGLAYIANPPDAEGIKAIYTAKSSYHDQLLDSGSDEYQRQRKTAHQHMQMLRHFRPDPSGLLLLDIGCSSGIFLGEARSFGMVCMGAELSPETAAFARKHFSLPVHQGDWRDAGFADASFDIITLFDVIEHLPDPLGELKALHRLLKPGGLLLLSTPDIDGLFPRASYPLAKKLDYWPHPEPPHHLFQFSQKTLAAMVEKAGFTVEGARHTSIDLSYNFGTLDSWKQSPKMLAYAALFAPVAVLGQAIGKGDWLYLGATKP</sequence>
<evidence type="ECO:0000313" key="2">
    <source>
        <dbReference type="Proteomes" id="UP000602442"/>
    </source>
</evidence>
<dbReference type="EMBL" id="JAEANY010000002">
    <property type="protein sequence ID" value="MBH5322644.1"/>
    <property type="molecule type" value="Genomic_DNA"/>
</dbReference>
<dbReference type="GO" id="GO:0008168">
    <property type="term" value="F:methyltransferase activity"/>
    <property type="evidence" value="ECO:0007669"/>
    <property type="project" value="UniProtKB-KW"/>
</dbReference>
<keyword evidence="1" id="KW-0808">Transferase</keyword>
<dbReference type="Proteomes" id="UP000602442">
    <property type="component" value="Unassembled WGS sequence"/>
</dbReference>